<dbReference type="Proteomes" id="UP000029867">
    <property type="component" value="Unassembled WGS sequence"/>
</dbReference>
<feature type="binding site" evidence="16">
    <location>
        <position position="1366"/>
    </location>
    <ligand>
        <name>ATP</name>
        <dbReference type="ChEBI" id="CHEBI:30616"/>
    </ligand>
</feature>
<comment type="catalytic activity">
    <reaction evidence="14">
        <text>a 1,2-diacyl-sn-glycero-3-phosphoethanolamine(out) + ATP + H2O = a 1,2-diacyl-sn-glycero-3-phosphoethanolamine(in) + ADP + phosphate + H(+)</text>
        <dbReference type="Rhea" id="RHEA:66132"/>
        <dbReference type="ChEBI" id="CHEBI:15377"/>
        <dbReference type="ChEBI" id="CHEBI:15378"/>
        <dbReference type="ChEBI" id="CHEBI:30616"/>
        <dbReference type="ChEBI" id="CHEBI:43474"/>
        <dbReference type="ChEBI" id="CHEBI:64612"/>
        <dbReference type="ChEBI" id="CHEBI:456216"/>
    </reaction>
    <physiologicalReaction direction="left-to-right" evidence="14">
        <dbReference type="Rhea" id="RHEA:66133"/>
    </physiologicalReaction>
</comment>
<evidence type="ECO:0000256" key="1">
    <source>
        <dbReference type="ARBA" id="ARBA00004127"/>
    </source>
</evidence>
<feature type="binding site" evidence="16">
    <location>
        <position position="1187"/>
    </location>
    <ligand>
        <name>ATP</name>
        <dbReference type="ChEBI" id="CHEBI:30616"/>
    </ligand>
</feature>
<comment type="subcellular location">
    <subcellularLocation>
        <location evidence="1">Endomembrane system</location>
        <topology evidence="1">Multi-pass membrane protein</topology>
    </subcellularLocation>
</comment>
<dbReference type="InterPro" id="IPR018303">
    <property type="entry name" value="ATPase_P-typ_P_site"/>
</dbReference>
<feature type="transmembrane region" description="Helical" evidence="19">
    <location>
        <begin position="434"/>
        <end position="458"/>
    </location>
</feature>
<feature type="binding site" evidence="17">
    <location>
        <position position="1499"/>
    </location>
    <ligand>
        <name>Mg(2+)</name>
        <dbReference type="ChEBI" id="CHEBI:18420"/>
    </ligand>
</feature>
<dbReference type="FunFam" id="3.40.50.1000:FF:000001">
    <property type="entry name" value="Phospholipid-transporting ATPase IC"/>
    <property type="match status" value="2"/>
</dbReference>
<keyword evidence="8 16" id="KW-0067">ATP-binding</keyword>
<comment type="cofactor">
    <cofactor evidence="17">
        <name>Mg(2+)</name>
        <dbReference type="ChEBI" id="CHEBI:18420"/>
    </cofactor>
</comment>
<evidence type="ECO:0000256" key="19">
    <source>
        <dbReference type="SAM" id="Phobius"/>
    </source>
</evidence>
<dbReference type="InterPro" id="IPR008250">
    <property type="entry name" value="ATPase_P-typ_transduc_dom_A_sf"/>
</dbReference>
<reference evidence="23" key="1">
    <citation type="journal article" date="2014" name="Microb. Cell Fact.">
        <title>Exploiting Issatchenkia orientalis SD108 for succinic acid production.</title>
        <authorList>
            <person name="Xiao H."/>
            <person name="Shao Z."/>
            <person name="Jiang Y."/>
            <person name="Dole S."/>
            <person name="Zhao H."/>
        </authorList>
    </citation>
    <scope>NUCLEOTIDE SEQUENCE [LARGE SCALE GENOMIC DNA]</scope>
    <source>
        <strain evidence="23">SD108</strain>
    </source>
</reference>
<evidence type="ECO:0000256" key="16">
    <source>
        <dbReference type="PIRSR" id="PIRSR606539-2"/>
    </source>
</evidence>
<keyword evidence="7 16" id="KW-0547">Nucleotide-binding</keyword>
<name>A0A099P7G9_PICKU</name>
<accession>A0A099P7G9</accession>
<organism evidence="22 23">
    <name type="scientific">Pichia kudriavzevii</name>
    <name type="common">Yeast</name>
    <name type="synonym">Issatchenkia orientalis</name>
    <dbReference type="NCBI Taxonomy" id="4909"/>
    <lineage>
        <taxon>Eukaryota</taxon>
        <taxon>Fungi</taxon>
        <taxon>Dikarya</taxon>
        <taxon>Ascomycota</taxon>
        <taxon>Saccharomycotina</taxon>
        <taxon>Pichiomycetes</taxon>
        <taxon>Pichiales</taxon>
        <taxon>Pichiaceae</taxon>
        <taxon>Pichia</taxon>
    </lineage>
</organism>
<evidence type="ECO:0000256" key="14">
    <source>
        <dbReference type="ARBA" id="ARBA00049128"/>
    </source>
</evidence>
<feature type="binding site" evidence="16">
    <location>
        <position position="1473"/>
    </location>
    <ligand>
        <name>ATP</name>
        <dbReference type="ChEBI" id="CHEBI:30616"/>
    </ligand>
</feature>
<dbReference type="SFLD" id="SFLDF00027">
    <property type="entry name" value="p-type_atpase"/>
    <property type="match status" value="1"/>
</dbReference>
<feature type="binding site" evidence="16">
    <location>
        <position position="1058"/>
    </location>
    <ligand>
        <name>ATP</name>
        <dbReference type="ChEBI" id="CHEBI:30616"/>
    </ligand>
</feature>
<dbReference type="FunFam" id="2.70.150.10:FF:000054">
    <property type="entry name" value="Phospholipid-transporting ATPase"/>
    <property type="match status" value="1"/>
</dbReference>
<dbReference type="GO" id="GO:0000287">
    <property type="term" value="F:magnesium ion binding"/>
    <property type="evidence" value="ECO:0007669"/>
    <property type="project" value="InterPro"/>
</dbReference>
<dbReference type="NCBIfam" id="TIGR01652">
    <property type="entry name" value="ATPase-Plipid"/>
    <property type="match status" value="2"/>
</dbReference>
<dbReference type="InterPro" id="IPR044492">
    <property type="entry name" value="P_typ_ATPase_HD_dom"/>
</dbReference>
<keyword evidence="12 19" id="KW-0472">Membrane</keyword>
<feature type="transmembrane region" description="Helical" evidence="19">
    <location>
        <begin position="390"/>
        <end position="414"/>
    </location>
</feature>
<dbReference type="InterPro" id="IPR023298">
    <property type="entry name" value="ATPase_P-typ_TM_dom_sf"/>
</dbReference>
<evidence type="ECO:0000256" key="13">
    <source>
        <dbReference type="ARBA" id="ARBA00034036"/>
    </source>
</evidence>
<feature type="binding site" evidence="16">
    <location>
        <position position="1479"/>
    </location>
    <ligand>
        <name>ATP</name>
        <dbReference type="ChEBI" id="CHEBI:30616"/>
    </ligand>
</feature>
<gene>
    <name evidence="22" type="ORF">JL09_g625</name>
</gene>
<dbReference type="InterPro" id="IPR006539">
    <property type="entry name" value="P-type_ATPase_IV"/>
</dbReference>
<evidence type="ECO:0000256" key="18">
    <source>
        <dbReference type="SAM" id="Coils"/>
    </source>
</evidence>
<dbReference type="GO" id="GO:0012505">
    <property type="term" value="C:endomembrane system"/>
    <property type="evidence" value="ECO:0007669"/>
    <property type="project" value="UniProtKB-SubCell"/>
</dbReference>
<feature type="binding site" evidence="17">
    <location>
        <position position="1503"/>
    </location>
    <ligand>
        <name>Mg(2+)</name>
        <dbReference type="ChEBI" id="CHEBI:18420"/>
    </ligand>
</feature>
<dbReference type="SFLD" id="SFLDS00003">
    <property type="entry name" value="Haloacid_Dehalogenase"/>
    <property type="match status" value="1"/>
</dbReference>
<feature type="binding site" evidence="16">
    <location>
        <position position="1057"/>
    </location>
    <ligand>
        <name>ATP</name>
        <dbReference type="ChEBI" id="CHEBI:30616"/>
    </ligand>
</feature>
<feature type="active site" description="4-aspartylphosphate intermediate" evidence="15">
    <location>
        <position position="1057"/>
    </location>
</feature>
<feature type="domain" description="P-type ATPase N-terminal" evidence="20">
    <location>
        <begin position="47"/>
        <end position="108"/>
    </location>
</feature>
<evidence type="ECO:0000259" key="21">
    <source>
        <dbReference type="Pfam" id="PF16212"/>
    </source>
</evidence>
<dbReference type="EMBL" id="JQFK01000003">
    <property type="protein sequence ID" value="KGK40204.1"/>
    <property type="molecule type" value="Genomic_DNA"/>
</dbReference>
<feature type="transmembrane region" description="Helical" evidence="19">
    <location>
        <begin position="941"/>
        <end position="965"/>
    </location>
</feature>
<dbReference type="InterPro" id="IPR032631">
    <property type="entry name" value="P-type_ATPase_N"/>
</dbReference>
<evidence type="ECO:0000256" key="10">
    <source>
        <dbReference type="ARBA" id="ARBA00022967"/>
    </source>
</evidence>
<dbReference type="GO" id="GO:0016887">
    <property type="term" value="F:ATP hydrolysis activity"/>
    <property type="evidence" value="ECO:0007669"/>
    <property type="project" value="InterPro"/>
</dbReference>
<feature type="binding site" evidence="16">
    <location>
        <position position="1365"/>
    </location>
    <ligand>
        <name>ATP</name>
        <dbReference type="ChEBI" id="CHEBI:30616"/>
    </ligand>
</feature>
<feature type="binding site" evidence="16">
    <location>
        <position position="1228"/>
    </location>
    <ligand>
        <name>ATP</name>
        <dbReference type="ChEBI" id="CHEBI:30616"/>
    </ligand>
</feature>
<dbReference type="EC" id="7.6.2.1" evidence="3"/>
<evidence type="ECO:0000256" key="2">
    <source>
        <dbReference type="ARBA" id="ARBA00008109"/>
    </source>
</evidence>
<dbReference type="GO" id="GO:0005886">
    <property type="term" value="C:plasma membrane"/>
    <property type="evidence" value="ECO:0007669"/>
    <property type="project" value="TreeGrafter"/>
</dbReference>
<dbReference type="InterPro" id="IPR001757">
    <property type="entry name" value="P_typ_ATPase"/>
</dbReference>
<keyword evidence="4" id="KW-0813">Transport</keyword>
<dbReference type="SUPFAM" id="SSF56784">
    <property type="entry name" value="HAD-like"/>
    <property type="match status" value="2"/>
</dbReference>
<feature type="coiled-coil region" evidence="18">
    <location>
        <begin position="1378"/>
        <end position="1408"/>
    </location>
</feature>
<dbReference type="SUPFAM" id="SSF81653">
    <property type="entry name" value="Calcium ATPase, transduction domain A"/>
    <property type="match status" value="2"/>
</dbReference>
<evidence type="ECO:0000256" key="4">
    <source>
        <dbReference type="ARBA" id="ARBA00022448"/>
    </source>
</evidence>
<feature type="binding site" evidence="16">
    <location>
        <position position="1503"/>
    </location>
    <ligand>
        <name>ATP</name>
        <dbReference type="ChEBI" id="CHEBI:30616"/>
    </ligand>
</feature>
<sequence>MKTAEEDVRALLNTIWRNTFQKWTRRETFVPETREIFYNQQLPERLINHKTGHNKVIYERNKIRTTKYTPLNFVPLNIFFQFTNIANSYFLFIIILGCFQIFGVQNPAMQAVPLIVIVVLTAIKDLVEDSRRAISDLDMNSSKVHKLVGIQNNNAAEDYAGPWRRFKKATTRQTIKVLRLFKRKKKKQNANTAEEEMSKESMDLYTLRSNTLSTINSKEGEMDLHNPLRFKTTQWKNVMVGDILRIRKNEEIPSDVLLLKSSNQNNVCYIETKNLDGETNLKTKQAMDCSSRQIHKLLDLGRMKFTVESEQPTKDLYSFHGVAHFEDVEGIQSPTSEAITIDNVLLRGSVLRNTNYVICIVLATGSETKIMLNSGVTPTKKSKISSNLNYFVLINFCLLFILCFVSGLINGLYYRDKTQSRLFFEYAPDSPTNAGNGTLAFFVTLIMYQTLVPISLYITIEIIKTFQVFFIYSDVQMYYERLDFPCTPKSWGISDDLGQIEYIFSDKTGTLTQNIMEFKKCAIADKSYGLAYTAAQEGYDKRMGNVDIAKKKAEIKASIKQQYDQMCKALLKRNPFLKPEKLTFISSNKDQYIKCRIHNQQHPSIMKTAEEDVRALLNTIWRNTFQKWTRRETFVPETREIFYNQQLPERLINHKTGHNKGCFQIFGVQNPAMQAVPLIVIVVLTAIKDLVEDSRRAISDLDMNSSKVHKLVGIQNNNAAEDYPGPWRRFKKAMTRQTIKVLRLFKRKKKKQNANTAEEEMSKESMDLYTLRSNTLSTINSKEGEVDLHNPLRFKTTQWKNVMVGDILRIRKNEEIPSDVLLLKSSNQNNVCYIETKNLDGETNLKTKQAMDCSSRQIHKLLDLGRMKFTVESEQPTKDLYSFHGVAHFEDVEGIQFPTSEAITIDNVLLRVLATGSETKIMLNSGVTPTKKSKISSNLNYFVLINFCLLFILCFVSGLINGLYYRDKTQSRLFFEYAPDSPTNAGNGTLAFFVTLIMYQTLVPISLYITIEIIKTFQVFFIYSDVQMYYERLDFPCTPKSWGISDDLGQIEYIFSDKTGTLTQNIMEFKKCAIADKSYGLSYTAAQEGYDKRMGNVDIAKKKAEIKASIKQQYDQMCKALSKRNPFLKPEKLTFISSKFVDEIEDRANQDFLLALSLCHCAVIEHEDLENMDDGTIINYSAESPDEVALVSFARDMGVVFLGKENDEYIVYQDGTEHRYKLLNVIPFTSARKRMSIVLEFPDGTIRMYMKGADNIILQRCVKGEFDSTINENLEEFSEEGLRTLCVSYKDLRRDEFDSWYERYFDASKLLDEQREIQMSQLADEFEQGVKLIGATAIDDKLQDNVPQTIETLRRAGIKIWVLTGDKVETAISIGYSCSMLNNNMDLLRLQCENIEELEKTVDNYLVEKFNITDVNDPKLIKAARKDHSIPNYNHALLIDGQTLTLLFEECELEIQLKFLMLCKKCCSVLCCRVSPSQKADIVRLVKDNLNVITLAIGDGANDVSMIQAANVGVGIAGEEGRQAAMSSDFALGQFEYLQRLLLVHGKWSYQRLSKMIPLFFFKNMIFVMPLFWYGIFNNFDGSYLYEYTFLMLFNLFFTSVPIIALATLEQDVPDYVCLIIPQLYRDGIESTFLKHVFRFLYGMFDGLYQSAIAFFFPWLAFRTGGIQTRNGLSIASAFSVGTYSVHIAIISCNLYMILKQKRWDKITVWCNIVSNLLLFIWTACWSTNKWANKYFQIGLRCYQSANFWACVAVGILCAMIPGLMIHIIKVNWFPDDVDMVRSMIGFSILPNKSEEEKHRQIEVAKRICGYDDNDEDTDSRSSEKV</sequence>
<evidence type="ECO:0000256" key="11">
    <source>
        <dbReference type="ARBA" id="ARBA00022989"/>
    </source>
</evidence>
<protein>
    <recommendedName>
        <fullName evidence="3">P-type phospholipid transporter</fullName>
        <ecNumber evidence="3">7.6.2.1</ecNumber>
    </recommendedName>
</protein>
<feature type="transmembrane region" description="Helical" evidence="19">
    <location>
        <begin position="1746"/>
        <end position="1766"/>
    </location>
</feature>
<evidence type="ECO:0000313" key="23">
    <source>
        <dbReference type="Proteomes" id="UP000029867"/>
    </source>
</evidence>
<feature type="transmembrane region" description="Helical" evidence="19">
    <location>
        <begin position="1588"/>
        <end position="1609"/>
    </location>
</feature>
<feature type="domain" description="P-type ATPase C-terminal" evidence="21">
    <location>
        <begin position="1525"/>
        <end position="1775"/>
    </location>
</feature>
<feature type="binding site" evidence="16">
    <location>
        <position position="1502"/>
    </location>
    <ligand>
        <name>ATP</name>
        <dbReference type="ChEBI" id="CHEBI:30616"/>
    </ligand>
</feature>
<dbReference type="NCBIfam" id="TIGR01494">
    <property type="entry name" value="ATPase_P-type"/>
    <property type="match status" value="1"/>
</dbReference>
<feature type="binding site" evidence="16">
    <location>
        <position position="1364"/>
    </location>
    <ligand>
        <name>ATP</name>
        <dbReference type="ChEBI" id="CHEBI:30616"/>
    </ligand>
</feature>
<feature type="binding site" evidence="17">
    <location>
        <position position="1059"/>
    </location>
    <ligand>
        <name>Mg(2+)</name>
        <dbReference type="ChEBI" id="CHEBI:18420"/>
    </ligand>
</feature>
<dbReference type="PRINTS" id="PR00119">
    <property type="entry name" value="CATATPASE"/>
</dbReference>
<dbReference type="eggNOG" id="KOG0206">
    <property type="taxonomic scope" value="Eukaryota"/>
</dbReference>
<dbReference type="InterPro" id="IPR036412">
    <property type="entry name" value="HAD-like_sf"/>
</dbReference>
<dbReference type="HOGENOM" id="CLU_000846_3_4_1"/>
<feature type="binding site" evidence="17">
    <location>
        <position position="1057"/>
    </location>
    <ligand>
        <name>Mg(2+)</name>
        <dbReference type="ChEBI" id="CHEBI:18420"/>
    </ligand>
</feature>
<dbReference type="InterPro" id="IPR023214">
    <property type="entry name" value="HAD_sf"/>
</dbReference>
<evidence type="ECO:0000256" key="5">
    <source>
        <dbReference type="ARBA" id="ARBA00022692"/>
    </source>
</evidence>
<dbReference type="GO" id="GO:0140346">
    <property type="term" value="F:phosphatidylserine flippase activity"/>
    <property type="evidence" value="ECO:0007669"/>
    <property type="project" value="UniProtKB-ARBA"/>
</dbReference>
<feature type="transmembrane region" description="Helical" evidence="19">
    <location>
        <begin position="1640"/>
        <end position="1661"/>
    </location>
</feature>
<feature type="binding site" evidence="16">
    <location>
        <position position="1059"/>
    </location>
    <ligand>
        <name>ATP</name>
        <dbReference type="ChEBI" id="CHEBI:30616"/>
    </ligand>
</feature>
<keyword evidence="6 17" id="KW-0479">Metal-binding</keyword>
<dbReference type="SUPFAM" id="SSF81660">
    <property type="entry name" value="Metal cation-transporting ATPase, ATP-binding domain N"/>
    <property type="match status" value="1"/>
</dbReference>
<evidence type="ECO:0000256" key="8">
    <source>
        <dbReference type="ARBA" id="ARBA00022840"/>
    </source>
</evidence>
<keyword evidence="18" id="KW-0175">Coiled coil</keyword>
<feature type="transmembrane region" description="Helical" evidence="19">
    <location>
        <begin position="1557"/>
        <end position="1576"/>
    </location>
</feature>
<dbReference type="GO" id="GO:0005524">
    <property type="term" value="F:ATP binding"/>
    <property type="evidence" value="ECO:0007669"/>
    <property type="project" value="UniProtKB-KW"/>
</dbReference>
<feature type="transmembrane region" description="Helical" evidence="19">
    <location>
        <begin position="1709"/>
        <end position="1726"/>
    </location>
</feature>
<dbReference type="Pfam" id="PF16212">
    <property type="entry name" value="PhoLip_ATPase_C"/>
    <property type="match status" value="1"/>
</dbReference>
<comment type="catalytic activity">
    <reaction evidence="13">
        <text>ATP + H2O + phospholipidSide 1 = ADP + phosphate + phospholipidSide 2.</text>
        <dbReference type="EC" id="7.6.2.1"/>
    </reaction>
</comment>
<dbReference type="Pfam" id="PF16209">
    <property type="entry name" value="PhoLip_ATPase_N"/>
    <property type="match status" value="1"/>
</dbReference>
<dbReference type="Gene3D" id="3.40.50.1000">
    <property type="entry name" value="HAD superfamily/HAD-like"/>
    <property type="match status" value="1"/>
</dbReference>
<keyword evidence="5 19" id="KW-0812">Transmembrane</keyword>
<dbReference type="PROSITE" id="PS00154">
    <property type="entry name" value="ATPASE_E1_E2"/>
    <property type="match status" value="2"/>
</dbReference>
<dbReference type="PANTHER" id="PTHR24092:SF180">
    <property type="entry name" value="PHOSPHOLIPID-TRANSPORTING ATPASE DNF1-RELATED"/>
    <property type="match status" value="1"/>
</dbReference>
<feature type="transmembrane region" description="Helical" evidence="19">
    <location>
        <begin position="1673"/>
        <end position="1697"/>
    </location>
</feature>
<keyword evidence="9 17" id="KW-0460">Magnesium</keyword>
<evidence type="ECO:0000313" key="22">
    <source>
        <dbReference type="EMBL" id="KGK40204.1"/>
    </source>
</evidence>
<dbReference type="Gene3D" id="3.40.1110.10">
    <property type="entry name" value="Calcium-transporting ATPase, cytoplasmic domain N"/>
    <property type="match status" value="1"/>
</dbReference>
<dbReference type="InterPro" id="IPR032630">
    <property type="entry name" value="P_typ_ATPase_c"/>
</dbReference>
<dbReference type="InterPro" id="IPR023299">
    <property type="entry name" value="ATPase_P-typ_cyto_dom_N"/>
</dbReference>
<evidence type="ECO:0000256" key="12">
    <source>
        <dbReference type="ARBA" id="ARBA00023136"/>
    </source>
</evidence>
<feature type="binding site" evidence="16">
    <location>
        <position position="1283"/>
    </location>
    <ligand>
        <name>ATP</name>
        <dbReference type="ChEBI" id="CHEBI:30616"/>
    </ligand>
</feature>
<dbReference type="VEuPathDB" id="FungiDB:C5L36_0C09620"/>
<evidence type="ECO:0000256" key="15">
    <source>
        <dbReference type="PIRSR" id="PIRSR606539-1"/>
    </source>
</evidence>
<evidence type="ECO:0000256" key="3">
    <source>
        <dbReference type="ARBA" id="ARBA00012189"/>
    </source>
</evidence>
<feature type="transmembrane region" description="Helical" evidence="19">
    <location>
        <begin position="78"/>
        <end position="102"/>
    </location>
</feature>
<dbReference type="Gene3D" id="2.70.150.10">
    <property type="entry name" value="Calcium-transporting ATPase, cytoplasmic transduction domain A"/>
    <property type="match status" value="2"/>
</dbReference>
<dbReference type="Pfam" id="PF13246">
    <property type="entry name" value="Cation_ATPase"/>
    <property type="match status" value="1"/>
</dbReference>
<keyword evidence="11 19" id="KW-1133">Transmembrane helix</keyword>
<dbReference type="FunFam" id="3.40.50.1000:FF:000130">
    <property type="entry name" value="Phospholipid-transporting ATPase"/>
    <property type="match status" value="1"/>
</dbReference>
<evidence type="ECO:0000256" key="6">
    <source>
        <dbReference type="ARBA" id="ARBA00022723"/>
    </source>
</evidence>
<dbReference type="PANTHER" id="PTHR24092">
    <property type="entry name" value="PROBABLE PHOSPHOLIPID-TRANSPORTING ATPASE"/>
    <property type="match status" value="1"/>
</dbReference>
<feature type="binding site" evidence="16">
    <location>
        <position position="1251"/>
    </location>
    <ligand>
        <name>ATP</name>
        <dbReference type="ChEBI" id="CHEBI:30616"/>
    </ligand>
</feature>
<evidence type="ECO:0000256" key="9">
    <source>
        <dbReference type="ARBA" id="ARBA00022842"/>
    </source>
</evidence>
<comment type="caution">
    <text evidence="22">The sequence shown here is derived from an EMBL/GenBank/DDBJ whole genome shotgun (WGS) entry which is preliminary data.</text>
</comment>
<keyword evidence="10" id="KW-1278">Translocase</keyword>
<comment type="similarity">
    <text evidence="2">Belongs to the cation transport ATPase (P-type) (TC 3.A.3) family. Type IV subfamily.</text>
</comment>
<dbReference type="SUPFAM" id="SSF81665">
    <property type="entry name" value="Calcium ATPase, transmembrane domain M"/>
    <property type="match status" value="2"/>
</dbReference>
<feature type="transmembrane region" description="Helical" evidence="19">
    <location>
        <begin position="985"/>
        <end position="1009"/>
    </location>
</feature>
<dbReference type="SFLD" id="SFLDG00002">
    <property type="entry name" value="C1.7:_P-type_atpase_like"/>
    <property type="match status" value="1"/>
</dbReference>
<evidence type="ECO:0000256" key="17">
    <source>
        <dbReference type="PIRSR" id="PIRSR606539-3"/>
    </source>
</evidence>
<proteinExistence type="inferred from homology"/>
<evidence type="ECO:0000259" key="20">
    <source>
        <dbReference type="Pfam" id="PF16209"/>
    </source>
</evidence>
<evidence type="ECO:0000256" key="7">
    <source>
        <dbReference type="ARBA" id="ARBA00022741"/>
    </source>
</evidence>
<feature type="transmembrane region" description="Helical" evidence="19">
    <location>
        <begin position="108"/>
        <end position="127"/>
    </location>
</feature>